<evidence type="ECO:0000313" key="1">
    <source>
        <dbReference type="EMBL" id="MCJ1976905.1"/>
    </source>
</evidence>
<dbReference type="Proteomes" id="UP001522462">
    <property type="component" value="Unassembled WGS sequence"/>
</dbReference>
<evidence type="ECO:0000313" key="2">
    <source>
        <dbReference type="Proteomes" id="UP001522462"/>
    </source>
</evidence>
<dbReference type="Pfam" id="PF17318">
    <property type="entry name" value="DUF5361"/>
    <property type="match status" value="1"/>
</dbReference>
<comment type="caution">
    <text evidence="1">The sequence shown here is derived from an EMBL/GenBank/DDBJ whole genome shotgun (WGS) entry which is preliminary data.</text>
</comment>
<dbReference type="EMBL" id="JAAEDA010000003">
    <property type="protein sequence ID" value="MCJ1976905.1"/>
    <property type="molecule type" value="Genomic_DNA"/>
</dbReference>
<dbReference type="RefSeq" id="WP_243913783.1">
    <property type="nucleotide sequence ID" value="NZ_JAAEDA010000003.1"/>
</dbReference>
<protein>
    <submittedName>
        <fullName evidence="1">DUF5361 domain-containing protein</fullName>
    </submittedName>
</protein>
<proteinExistence type="predicted"/>
<name>A0ABT0AK49_9LACT</name>
<gene>
    <name evidence="1" type="ORF">GYN19_02900</name>
</gene>
<reference evidence="1 2" key="1">
    <citation type="journal article" date="2022" name="Microbiol. Res.">
        <title>Comparative genome analysis, predicted lifestyle and antimicrobial strategies of Lactococcus carnosus and Lactococcus paracarnosus isolated from meat.</title>
        <authorList>
            <person name="Werum V."/>
            <person name="Ehrmann M."/>
            <person name="Vogel R."/>
            <person name="Hilgarth M."/>
        </authorList>
    </citation>
    <scope>NUCLEOTIDE SEQUENCE [LARGE SCALE GENOMIC DNA]</scope>
    <source>
        <strain evidence="1 2">TMW21897</strain>
    </source>
</reference>
<organism evidence="1 2">
    <name type="scientific">Pseudolactococcus paracarnosus</name>
    <dbReference type="NCBI Taxonomy" id="2749962"/>
    <lineage>
        <taxon>Bacteria</taxon>
        <taxon>Bacillati</taxon>
        <taxon>Bacillota</taxon>
        <taxon>Bacilli</taxon>
        <taxon>Lactobacillales</taxon>
        <taxon>Streptococcaceae</taxon>
        <taxon>Pseudolactococcus</taxon>
    </lineage>
</organism>
<sequence length="118" mass="13447">MIRFDEDALICDLAETYQIYDYRQLPLQMVAVFSYGLRDDSRIKMSISKQSVPLETMLLAGLSDRLALLLWTKTKDAERGRNRPDSILESLTNVKKESSQLTFDSGEEFMKVRYGGGG</sequence>
<accession>A0ABT0AK49</accession>
<keyword evidence="2" id="KW-1185">Reference proteome</keyword>
<dbReference type="InterPro" id="IPR035286">
    <property type="entry name" value="DUF5361"/>
</dbReference>